<dbReference type="InterPro" id="IPR013083">
    <property type="entry name" value="Znf_RING/FYVE/PHD"/>
</dbReference>
<dbReference type="InterPro" id="IPR002867">
    <property type="entry name" value="IBR_dom"/>
</dbReference>
<dbReference type="InterPro" id="IPR016197">
    <property type="entry name" value="Chromo-like_dom_sf"/>
</dbReference>
<dbReference type="EC" id="2.3.2.31" evidence="2"/>
<dbReference type="Pfam" id="PF01485">
    <property type="entry name" value="IBR"/>
    <property type="match status" value="1"/>
</dbReference>
<organism evidence="12">
    <name type="scientific">Mucochytrium quahogii</name>
    <dbReference type="NCBI Taxonomy" id="96639"/>
    <lineage>
        <taxon>Eukaryota</taxon>
        <taxon>Sar</taxon>
        <taxon>Stramenopiles</taxon>
        <taxon>Bigyra</taxon>
        <taxon>Labyrinthulomycetes</taxon>
        <taxon>Thraustochytrida</taxon>
        <taxon>Thraustochytriidae</taxon>
        <taxon>Mucochytrium</taxon>
    </lineage>
</organism>
<evidence type="ECO:0000256" key="4">
    <source>
        <dbReference type="ARBA" id="ARBA00022723"/>
    </source>
</evidence>
<name>A0A7S2S2E0_9STRA</name>
<reference evidence="12" key="1">
    <citation type="submission" date="2021-01" db="EMBL/GenBank/DDBJ databases">
        <authorList>
            <person name="Corre E."/>
            <person name="Pelletier E."/>
            <person name="Niang G."/>
            <person name="Scheremetjew M."/>
            <person name="Finn R."/>
            <person name="Kale V."/>
            <person name="Holt S."/>
            <person name="Cochrane G."/>
            <person name="Meng A."/>
            <person name="Brown T."/>
            <person name="Cohen L."/>
        </authorList>
    </citation>
    <scope>NUCLEOTIDE SEQUENCE</scope>
    <source>
        <strain evidence="12">NY070348D</strain>
    </source>
</reference>
<evidence type="ECO:0000256" key="3">
    <source>
        <dbReference type="ARBA" id="ARBA00022679"/>
    </source>
</evidence>
<dbReference type="Gene3D" id="1.20.120.1750">
    <property type="match status" value="1"/>
</dbReference>
<evidence type="ECO:0000256" key="9">
    <source>
        <dbReference type="PROSITE-ProRule" id="PRU00175"/>
    </source>
</evidence>
<accession>A0A7S2S2E0</accession>
<dbReference type="EMBL" id="HBHK01015213">
    <property type="protein sequence ID" value="CAD9687522.1"/>
    <property type="molecule type" value="Transcribed_RNA"/>
</dbReference>
<dbReference type="SUPFAM" id="SSF54160">
    <property type="entry name" value="Chromo domain-like"/>
    <property type="match status" value="1"/>
</dbReference>
<evidence type="ECO:0000313" key="13">
    <source>
        <dbReference type="EMBL" id="CAD9687522.1"/>
    </source>
</evidence>
<dbReference type="Gene3D" id="2.30.30.140">
    <property type="match status" value="1"/>
</dbReference>
<dbReference type="EMBL" id="HBHK01015215">
    <property type="protein sequence ID" value="CAD9687527.1"/>
    <property type="molecule type" value="Transcribed_RNA"/>
</dbReference>
<keyword evidence="8" id="KW-0862">Zinc</keyword>
<sequence>MGQIESCTSRVKVPKENVNFLQWDDLYRANGQPQRLTGAQADLAKLESERRTSENGDDYVPLSERTRLANQTLRKTSGSHKYNASIRSSELRRGMFVEALFLETWCRAQVMRVTANRFRIHYCGRSKGYDEWIRFEDLDRIRTPGPENLPSSFDIKRVEQREDAVVARNRRRPSVRVPGGDSDRCETETYQFGDDARRARNRKGQNRKGKPQRIQLGPVRTCGICLEETVGNECPLSCDHFVCAECFVNYLRHGMGDVSQFPLKCPSHISGCEETITLEQAIPYLTPKEVNVFKDRSTQACIQSAGLQLVYCPEKSCGAANELVHGLSDSATLSCAYCGLVFTNPKVAEQQDQGGVDKLAEREGFQRCPECKKWIEKSEGCNHMTHTSEMGCTKKRTDFCYLCGDELGGNFYQYEVLHPDTLHFPTECGIFGLCRKLLGYDVKG</sequence>
<dbReference type="SUPFAM" id="SSF57850">
    <property type="entry name" value="RING/U-box"/>
    <property type="match status" value="2"/>
</dbReference>
<dbReference type="InterPro" id="IPR031127">
    <property type="entry name" value="E3_UB_ligase_RBR"/>
</dbReference>
<dbReference type="PROSITE" id="PS50089">
    <property type="entry name" value="ZF_RING_2"/>
    <property type="match status" value="1"/>
</dbReference>
<proteinExistence type="predicted"/>
<evidence type="ECO:0000256" key="1">
    <source>
        <dbReference type="ARBA" id="ARBA00001798"/>
    </source>
</evidence>
<evidence type="ECO:0000313" key="14">
    <source>
        <dbReference type="EMBL" id="CAD9687527.1"/>
    </source>
</evidence>
<gene>
    <name evidence="12" type="ORF">QSP1433_LOCUS9545</name>
    <name evidence="13" type="ORF">QSP1433_LOCUS9546</name>
    <name evidence="14" type="ORF">QSP1433_LOCUS9548</name>
</gene>
<evidence type="ECO:0000256" key="7">
    <source>
        <dbReference type="ARBA" id="ARBA00022786"/>
    </source>
</evidence>
<evidence type="ECO:0000313" key="12">
    <source>
        <dbReference type="EMBL" id="CAD9687519.1"/>
    </source>
</evidence>
<evidence type="ECO:0000259" key="11">
    <source>
        <dbReference type="PROSITE" id="PS51873"/>
    </source>
</evidence>
<feature type="domain" description="RING-type" evidence="10">
    <location>
        <begin position="222"/>
        <end position="268"/>
    </location>
</feature>
<keyword evidence="7" id="KW-0833">Ubl conjugation pathway</keyword>
<evidence type="ECO:0000256" key="2">
    <source>
        <dbReference type="ARBA" id="ARBA00012251"/>
    </source>
</evidence>
<dbReference type="EMBL" id="HBHK01015212">
    <property type="protein sequence ID" value="CAD9687519.1"/>
    <property type="molecule type" value="Transcribed_RNA"/>
</dbReference>
<dbReference type="GO" id="GO:0016567">
    <property type="term" value="P:protein ubiquitination"/>
    <property type="evidence" value="ECO:0007669"/>
    <property type="project" value="InterPro"/>
</dbReference>
<dbReference type="InterPro" id="IPR044066">
    <property type="entry name" value="TRIAD_supradom"/>
</dbReference>
<comment type="catalytic activity">
    <reaction evidence="1">
        <text>[E2 ubiquitin-conjugating enzyme]-S-ubiquitinyl-L-cysteine + [acceptor protein]-L-lysine = [E2 ubiquitin-conjugating enzyme]-L-cysteine + [acceptor protein]-N(6)-ubiquitinyl-L-lysine.</text>
        <dbReference type="EC" id="2.3.2.31"/>
    </reaction>
</comment>
<evidence type="ECO:0000256" key="8">
    <source>
        <dbReference type="ARBA" id="ARBA00022833"/>
    </source>
</evidence>
<dbReference type="PROSITE" id="PS51873">
    <property type="entry name" value="TRIAD"/>
    <property type="match status" value="1"/>
</dbReference>
<dbReference type="GO" id="GO:0008270">
    <property type="term" value="F:zinc ion binding"/>
    <property type="evidence" value="ECO:0007669"/>
    <property type="project" value="UniProtKB-KW"/>
</dbReference>
<evidence type="ECO:0000256" key="5">
    <source>
        <dbReference type="ARBA" id="ARBA00022737"/>
    </source>
</evidence>
<keyword evidence="5" id="KW-0677">Repeat</keyword>
<keyword evidence="4" id="KW-0479">Metal-binding</keyword>
<evidence type="ECO:0000256" key="6">
    <source>
        <dbReference type="ARBA" id="ARBA00022771"/>
    </source>
</evidence>
<keyword evidence="3" id="KW-0808">Transferase</keyword>
<dbReference type="GO" id="GO:0061630">
    <property type="term" value="F:ubiquitin protein ligase activity"/>
    <property type="evidence" value="ECO:0007669"/>
    <property type="project" value="UniProtKB-EC"/>
</dbReference>
<keyword evidence="6 9" id="KW-0863">Zinc-finger</keyword>
<dbReference type="AlphaFoldDB" id="A0A7S2S2E0"/>
<dbReference type="PANTHER" id="PTHR11685">
    <property type="entry name" value="RBR FAMILY RING FINGER AND IBR DOMAIN-CONTAINING"/>
    <property type="match status" value="1"/>
</dbReference>
<feature type="domain" description="RING-type" evidence="11">
    <location>
        <begin position="218"/>
        <end position="429"/>
    </location>
</feature>
<dbReference type="Gene3D" id="3.30.40.10">
    <property type="entry name" value="Zinc/RING finger domain, C3HC4 (zinc finger)"/>
    <property type="match status" value="1"/>
</dbReference>
<protein>
    <recommendedName>
        <fullName evidence="2">RBR-type E3 ubiquitin transferase</fullName>
        <ecNumber evidence="2">2.3.2.31</ecNumber>
    </recommendedName>
</protein>
<evidence type="ECO:0000259" key="10">
    <source>
        <dbReference type="PROSITE" id="PS50089"/>
    </source>
</evidence>
<dbReference type="InterPro" id="IPR001841">
    <property type="entry name" value="Znf_RING"/>
</dbReference>